<keyword evidence="4" id="KW-1003">Cell membrane</keyword>
<evidence type="ECO:0000256" key="7">
    <source>
        <dbReference type="ARBA" id="ARBA00022989"/>
    </source>
</evidence>
<comment type="similarity">
    <text evidence="2">Belongs to the binding-protein-dependent transport system permease family. HisMQ subfamily.</text>
</comment>
<comment type="subcellular location">
    <subcellularLocation>
        <location evidence="1">Cell inner membrane</location>
        <topology evidence="1">Multi-pass membrane protein</topology>
    </subcellularLocation>
    <subcellularLocation>
        <location evidence="9">Cell membrane</location>
        <topology evidence="9">Multi-pass membrane protein</topology>
    </subcellularLocation>
</comment>
<keyword evidence="11" id="KW-0614">Plasmid</keyword>
<name>A0A2U8HJU7_9RHOB</name>
<feature type="domain" description="ABC transmembrane type-1" evidence="10">
    <location>
        <begin position="64"/>
        <end position="265"/>
    </location>
</feature>
<evidence type="ECO:0000256" key="1">
    <source>
        <dbReference type="ARBA" id="ARBA00004429"/>
    </source>
</evidence>
<keyword evidence="8 9" id="KW-0472">Membrane</keyword>
<keyword evidence="6 9" id="KW-0812">Transmembrane</keyword>
<dbReference type="PANTHER" id="PTHR30614">
    <property type="entry name" value="MEMBRANE COMPONENT OF AMINO ACID ABC TRANSPORTER"/>
    <property type="match status" value="1"/>
</dbReference>
<dbReference type="InterPro" id="IPR035906">
    <property type="entry name" value="MetI-like_sf"/>
</dbReference>
<accession>A0A2U8HJU7</accession>
<evidence type="ECO:0000256" key="6">
    <source>
        <dbReference type="ARBA" id="ARBA00022692"/>
    </source>
</evidence>
<dbReference type="OrthoDB" id="9808674at2"/>
<gene>
    <name evidence="11" type="ORF">CEW88_20130</name>
</gene>
<keyword evidence="7 9" id="KW-1133">Transmembrane helix</keyword>
<dbReference type="InterPro" id="IPR043429">
    <property type="entry name" value="ArtM/GltK/GlnP/TcyL/YhdX-like"/>
</dbReference>
<feature type="transmembrane region" description="Helical" evidence="9">
    <location>
        <begin position="98"/>
        <end position="121"/>
    </location>
</feature>
<dbReference type="InterPro" id="IPR000515">
    <property type="entry name" value="MetI-like"/>
</dbReference>
<dbReference type="PROSITE" id="PS50928">
    <property type="entry name" value="ABC_TM1"/>
    <property type="match status" value="1"/>
</dbReference>
<dbReference type="GO" id="GO:0006865">
    <property type="term" value="P:amino acid transport"/>
    <property type="evidence" value="ECO:0007669"/>
    <property type="project" value="TreeGrafter"/>
</dbReference>
<dbReference type="SUPFAM" id="SSF161098">
    <property type="entry name" value="MetI-like"/>
    <property type="match status" value="1"/>
</dbReference>
<geneLocation type="plasmid" evidence="11 12">
    <name>unnamed1</name>
</geneLocation>
<feature type="transmembrane region" description="Helical" evidence="9">
    <location>
        <begin position="60"/>
        <end position="86"/>
    </location>
</feature>
<dbReference type="KEGG" id="ypac:CEW88_20130"/>
<evidence type="ECO:0000256" key="4">
    <source>
        <dbReference type="ARBA" id="ARBA00022475"/>
    </source>
</evidence>
<reference evidence="11 12" key="1">
    <citation type="submission" date="2017-06" db="EMBL/GenBank/DDBJ databases">
        <title>Yangia sp. YSBP01 complete genome sequence.</title>
        <authorList>
            <person name="Woo J.-H."/>
            <person name="Kim H.-S."/>
        </authorList>
    </citation>
    <scope>NUCLEOTIDE SEQUENCE [LARGE SCALE GENOMIC DNA]</scope>
    <source>
        <strain evidence="11 12">YSBP01</strain>
        <plasmid evidence="11 12">unnamed1</plasmid>
    </source>
</reference>
<dbReference type="CDD" id="cd06261">
    <property type="entry name" value="TM_PBP2"/>
    <property type="match status" value="1"/>
</dbReference>
<feature type="transmembrane region" description="Helical" evidence="9">
    <location>
        <begin position="247"/>
        <end position="268"/>
    </location>
</feature>
<feature type="transmembrane region" description="Helical" evidence="9">
    <location>
        <begin position="31"/>
        <end position="48"/>
    </location>
</feature>
<dbReference type="NCBIfam" id="TIGR01726">
    <property type="entry name" value="HEQRo_perm_3TM"/>
    <property type="match status" value="1"/>
</dbReference>
<organism evidence="11 12">
    <name type="scientific">Alloyangia pacifica</name>
    <dbReference type="NCBI Taxonomy" id="311180"/>
    <lineage>
        <taxon>Bacteria</taxon>
        <taxon>Pseudomonadati</taxon>
        <taxon>Pseudomonadota</taxon>
        <taxon>Alphaproteobacteria</taxon>
        <taxon>Rhodobacterales</taxon>
        <taxon>Roseobacteraceae</taxon>
        <taxon>Alloyangia</taxon>
    </lineage>
</organism>
<keyword evidence="3 9" id="KW-0813">Transport</keyword>
<dbReference type="EMBL" id="CP022191">
    <property type="protein sequence ID" value="AWI86063.1"/>
    <property type="molecule type" value="Genomic_DNA"/>
</dbReference>
<evidence type="ECO:0000313" key="11">
    <source>
        <dbReference type="EMBL" id="AWI86063.1"/>
    </source>
</evidence>
<evidence type="ECO:0000259" key="10">
    <source>
        <dbReference type="PROSITE" id="PS50928"/>
    </source>
</evidence>
<dbReference type="InterPro" id="IPR010065">
    <property type="entry name" value="AA_ABC_transptr_permease_3TM"/>
</dbReference>
<dbReference type="PANTHER" id="PTHR30614:SF10">
    <property type="entry name" value="ARGININE ABC TRANSPORTER PERMEASE PROTEIN ARTM"/>
    <property type="match status" value="1"/>
</dbReference>
<protein>
    <submittedName>
        <fullName evidence="11">ABC transporter permease</fullName>
    </submittedName>
</protein>
<dbReference type="GO" id="GO:0022857">
    <property type="term" value="F:transmembrane transporter activity"/>
    <property type="evidence" value="ECO:0007669"/>
    <property type="project" value="InterPro"/>
</dbReference>
<proteinExistence type="inferred from homology"/>
<keyword evidence="5" id="KW-0997">Cell inner membrane</keyword>
<evidence type="ECO:0000313" key="12">
    <source>
        <dbReference type="Proteomes" id="UP000244915"/>
    </source>
</evidence>
<evidence type="ECO:0000256" key="8">
    <source>
        <dbReference type="ARBA" id="ARBA00023136"/>
    </source>
</evidence>
<dbReference type="GO" id="GO:0043190">
    <property type="term" value="C:ATP-binding cassette (ABC) transporter complex"/>
    <property type="evidence" value="ECO:0007669"/>
    <property type="project" value="InterPro"/>
</dbReference>
<sequence length="276" mass="30120">MPDINIASPIRPAPALPLRARLAPLLMPHRLALAALALAALAAILTQMDWTWLPAYLPKIGHGLLVTLTLLGSSIAAGLALALPLGAVQVAGPAPLRWLAAGFCTVIRGTPLLLQLWLIYYGLGALFAQFPEIRGSWLWPYLRQAWPYGFLTLALSFAAYEGEVMRGAFAGVPRGELEAARAFGMSPPKVFRRVWLPRAMHRALPTLAGEIILQLKATPLVATITVTDLYAVITRVRQDTYLTYEPLLLLIAIYLCLSGTLTLLLRWMEGRVPSGR</sequence>
<evidence type="ECO:0000256" key="2">
    <source>
        <dbReference type="ARBA" id="ARBA00010072"/>
    </source>
</evidence>
<dbReference type="Gene3D" id="1.10.3720.10">
    <property type="entry name" value="MetI-like"/>
    <property type="match status" value="1"/>
</dbReference>
<evidence type="ECO:0000256" key="5">
    <source>
        <dbReference type="ARBA" id="ARBA00022519"/>
    </source>
</evidence>
<dbReference type="Pfam" id="PF00528">
    <property type="entry name" value="BPD_transp_1"/>
    <property type="match status" value="1"/>
</dbReference>
<evidence type="ECO:0000256" key="9">
    <source>
        <dbReference type="RuleBase" id="RU363032"/>
    </source>
</evidence>
<evidence type="ECO:0000256" key="3">
    <source>
        <dbReference type="ARBA" id="ARBA00022448"/>
    </source>
</evidence>
<dbReference type="AlphaFoldDB" id="A0A2U8HJU7"/>
<dbReference type="Proteomes" id="UP000244915">
    <property type="component" value="Plasmid unnamed1"/>
</dbReference>